<dbReference type="AlphaFoldDB" id="A0A560HK01"/>
<comment type="caution">
    <text evidence="1">The sequence shown here is derived from an EMBL/GenBank/DDBJ whole genome shotgun (WGS) entry which is preliminary data.</text>
</comment>
<evidence type="ECO:0000313" key="1">
    <source>
        <dbReference type="EMBL" id="TWB46827.1"/>
    </source>
</evidence>
<dbReference type="EMBL" id="VITT01000043">
    <property type="protein sequence ID" value="TWB46827.1"/>
    <property type="molecule type" value="Genomic_DNA"/>
</dbReference>
<proteinExistence type="predicted"/>
<gene>
    <name evidence="1" type="ORF">FBZ92_14322</name>
</gene>
<organism evidence="1 2">
    <name type="scientific">Nitrospirillum amazonense</name>
    <dbReference type="NCBI Taxonomy" id="28077"/>
    <lineage>
        <taxon>Bacteria</taxon>
        <taxon>Pseudomonadati</taxon>
        <taxon>Pseudomonadota</taxon>
        <taxon>Alphaproteobacteria</taxon>
        <taxon>Rhodospirillales</taxon>
        <taxon>Azospirillaceae</taxon>
        <taxon>Nitrospirillum</taxon>
    </lineage>
</organism>
<reference evidence="1 2" key="1">
    <citation type="submission" date="2019-06" db="EMBL/GenBank/DDBJ databases">
        <title>Genomic Encyclopedia of Type Strains, Phase IV (KMG-V): Genome sequencing to study the core and pangenomes of soil and plant-associated prokaryotes.</title>
        <authorList>
            <person name="Whitman W."/>
        </authorList>
    </citation>
    <scope>NUCLEOTIDE SEQUENCE [LARGE SCALE GENOMIC DNA]</scope>
    <source>
        <strain evidence="1 2">BR 11140</strain>
    </source>
</reference>
<evidence type="ECO:0000313" key="2">
    <source>
        <dbReference type="Proteomes" id="UP000318050"/>
    </source>
</evidence>
<protein>
    <submittedName>
        <fullName evidence="1">Uncharacterized protein</fullName>
    </submittedName>
</protein>
<accession>A0A560HK01</accession>
<name>A0A560HK01_9PROT</name>
<dbReference type="Proteomes" id="UP000318050">
    <property type="component" value="Unassembled WGS sequence"/>
</dbReference>
<sequence>MSHRLDIVKTQFLGLAIYFENFIETVRLIRHLVQQVF</sequence>